<gene>
    <name evidence="2" type="ORF">G2W53_005839</name>
</gene>
<evidence type="ECO:0000313" key="2">
    <source>
        <dbReference type="EMBL" id="KAF7837357.1"/>
    </source>
</evidence>
<evidence type="ECO:0000256" key="1">
    <source>
        <dbReference type="SAM" id="MobiDB-lite"/>
    </source>
</evidence>
<feature type="region of interest" description="Disordered" evidence="1">
    <location>
        <begin position="1"/>
        <end position="94"/>
    </location>
</feature>
<sequence>MPPIPPPPKPPPPPPNPPAPPPAPPKPPTPPPAPPKPPTPPPAPPKPPTPPPAPPKPPTPPPAPPKPPTPPPAPPKPPTPPPKPPMPPPIPPNLPIPPPIPPNLPAMPPNLPMPPTIPNLGMMPPAKPPMPAKPPTPPKMKCFLSEAYVHLHAPPPTLLVEAAAKNSCVLPFLATIRESTHVEKLNSWDQCHECLLGIDTTTGWEKSVTKVLTSFQDLSFDIDPSMGLAYVKGKIDPHLVLKKLKKGGKHAKIHWLTYGRHTDCDQYSGPIQLQPYPQFPRTYTNYDHPYNNYHHLYGHYNNPLHNNNNPGHHLFPNNAPPLQPSRRRQQRRSSDHPHKRNSPEPSPFKPSTSSQGRVTEPVVKRRLSSGAEFKQSSPMLKAIFISSISDAGANCRLVSRTSICDLLFLLTQSAICTPSARYTTPVDPLPTTFSSVKHLSTCSTVKFSLWNGVNCHVHELPISVSLSLAILLSFKTKSISIVMSITANTASNPITSLTICDLFMPLDRFVLPALLEEHVS</sequence>
<name>A0A834X4B0_9FABA</name>
<evidence type="ECO:0000313" key="3">
    <source>
        <dbReference type="Proteomes" id="UP000634136"/>
    </source>
</evidence>
<keyword evidence="3" id="KW-1185">Reference proteome</keyword>
<dbReference type="PANTHER" id="PTHR23330">
    <property type="entry name" value="P300 TRANSCRIPTIONAL COFACTOR JMY-RELATED"/>
    <property type="match status" value="1"/>
</dbReference>
<dbReference type="PANTHER" id="PTHR23330:SF9">
    <property type="entry name" value="PROLINE-RICH PROTEIN 11"/>
    <property type="match status" value="1"/>
</dbReference>
<feature type="region of interest" description="Disordered" evidence="1">
    <location>
        <begin position="301"/>
        <end position="361"/>
    </location>
</feature>
<keyword evidence="2" id="KW-0808">Transferase</keyword>
<dbReference type="EMBL" id="JAAIUW010000003">
    <property type="protein sequence ID" value="KAF7837357.1"/>
    <property type="molecule type" value="Genomic_DNA"/>
</dbReference>
<reference evidence="2" key="1">
    <citation type="submission" date="2020-09" db="EMBL/GenBank/DDBJ databases">
        <title>Genome-Enabled Discovery of Anthraquinone Biosynthesis in Senna tora.</title>
        <authorList>
            <person name="Kang S.-H."/>
            <person name="Pandey R.P."/>
            <person name="Lee C.-M."/>
            <person name="Sim J.-S."/>
            <person name="Jeong J.-T."/>
            <person name="Choi B.-S."/>
            <person name="Jung M."/>
            <person name="Ginzburg D."/>
            <person name="Zhao K."/>
            <person name="Won S.Y."/>
            <person name="Oh T.-J."/>
            <person name="Yu Y."/>
            <person name="Kim N.-H."/>
            <person name="Lee O.R."/>
            <person name="Lee T.-H."/>
            <person name="Bashyal P."/>
            <person name="Kim T.-S."/>
            <person name="Lee W.-H."/>
            <person name="Kawkins C."/>
            <person name="Kim C.-K."/>
            <person name="Kim J.S."/>
            <person name="Ahn B.O."/>
            <person name="Rhee S.Y."/>
            <person name="Sohng J.K."/>
        </authorList>
    </citation>
    <scope>NUCLEOTIDE SEQUENCE</scope>
    <source>
        <tissue evidence="2">Leaf</tissue>
    </source>
</reference>
<keyword evidence="2" id="KW-0675">Receptor</keyword>
<dbReference type="AlphaFoldDB" id="A0A834X4B0"/>
<proteinExistence type="predicted"/>
<dbReference type="Proteomes" id="UP000634136">
    <property type="component" value="Unassembled WGS sequence"/>
</dbReference>
<dbReference type="GO" id="GO:0016301">
    <property type="term" value="F:kinase activity"/>
    <property type="evidence" value="ECO:0007669"/>
    <property type="project" value="UniProtKB-KW"/>
</dbReference>
<organism evidence="2 3">
    <name type="scientific">Senna tora</name>
    <dbReference type="NCBI Taxonomy" id="362788"/>
    <lineage>
        <taxon>Eukaryota</taxon>
        <taxon>Viridiplantae</taxon>
        <taxon>Streptophyta</taxon>
        <taxon>Embryophyta</taxon>
        <taxon>Tracheophyta</taxon>
        <taxon>Spermatophyta</taxon>
        <taxon>Magnoliopsida</taxon>
        <taxon>eudicotyledons</taxon>
        <taxon>Gunneridae</taxon>
        <taxon>Pentapetalae</taxon>
        <taxon>rosids</taxon>
        <taxon>fabids</taxon>
        <taxon>Fabales</taxon>
        <taxon>Fabaceae</taxon>
        <taxon>Caesalpinioideae</taxon>
        <taxon>Cassia clade</taxon>
        <taxon>Senna</taxon>
    </lineage>
</organism>
<accession>A0A834X4B0</accession>
<feature type="compositionally biased region" description="Low complexity" evidence="1">
    <location>
        <begin position="301"/>
        <end position="317"/>
    </location>
</feature>
<dbReference type="PRINTS" id="PR01217">
    <property type="entry name" value="PRICHEXTENSN"/>
</dbReference>
<comment type="caution">
    <text evidence="2">The sequence shown here is derived from an EMBL/GenBank/DDBJ whole genome shotgun (WGS) entry which is preliminary data.</text>
</comment>
<keyword evidence="2" id="KW-0418">Kinase</keyword>
<protein>
    <submittedName>
        <fullName evidence="2">Receptor-like protein kinase 2</fullName>
    </submittedName>
</protein>
<dbReference type="OrthoDB" id="1436962at2759"/>